<dbReference type="EMBL" id="WBWA01000008">
    <property type="protein sequence ID" value="KAB2665143.1"/>
    <property type="molecule type" value="Genomic_DNA"/>
</dbReference>
<dbReference type="AlphaFoldDB" id="A0A833CLQ0"/>
<keyword evidence="2" id="KW-0233">DNA recombination</keyword>
<dbReference type="GO" id="GO:0015074">
    <property type="term" value="P:DNA integration"/>
    <property type="evidence" value="ECO:0007669"/>
    <property type="project" value="UniProtKB-KW"/>
</dbReference>
<dbReference type="InterPro" id="IPR013762">
    <property type="entry name" value="Integrase-like_cat_sf"/>
</dbReference>
<dbReference type="PANTHER" id="PTHR30349:SF94">
    <property type="entry name" value="INTEGRASE_RECOMBINASE HI_1414-RELATED"/>
    <property type="match status" value="1"/>
</dbReference>
<proteinExistence type="predicted"/>
<feature type="domain" description="Tyr recombinase" evidence="3">
    <location>
        <begin position="175"/>
        <end position="352"/>
    </location>
</feature>
<evidence type="ECO:0000313" key="4">
    <source>
        <dbReference type="EMBL" id="KAB2665143.1"/>
    </source>
</evidence>
<dbReference type="GO" id="GO:0006310">
    <property type="term" value="P:DNA recombination"/>
    <property type="evidence" value="ECO:0007669"/>
    <property type="project" value="UniProtKB-KW"/>
</dbReference>
<dbReference type="Gene3D" id="1.10.443.10">
    <property type="entry name" value="Intergrase catalytic core"/>
    <property type="match status" value="1"/>
</dbReference>
<evidence type="ECO:0000256" key="2">
    <source>
        <dbReference type="ARBA" id="ARBA00023172"/>
    </source>
</evidence>
<gene>
    <name evidence="4" type="ORF">F9K91_10400</name>
</gene>
<dbReference type="Proteomes" id="UP000430843">
    <property type="component" value="Unassembled WGS sequence"/>
</dbReference>
<evidence type="ECO:0000313" key="5">
    <source>
        <dbReference type="Proteomes" id="UP000430843"/>
    </source>
</evidence>
<reference evidence="4 5" key="1">
    <citation type="submission" date="2019-09" db="EMBL/GenBank/DDBJ databases">
        <title>Taxonomic organization of the family Brucellaceae based on a phylogenomic approach.</title>
        <authorList>
            <person name="Leclercq S."/>
            <person name="Cloeckaert A."/>
            <person name="Zygmunt M.S."/>
        </authorList>
    </citation>
    <scope>NUCLEOTIDE SEQUENCE [LARGE SCALE GENOMIC DNA]</scope>
    <source>
        <strain evidence="4 5">LMG 18957</strain>
    </source>
</reference>
<dbReference type="InterPro" id="IPR002104">
    <property type="entry name" value="Integrase_catalytic"/>
</dbReference>
<dbReference type="PROSITE" id="PS51898">
    <property type="entry name" value="TYR_RECOMBINASE"/>
    <property type="match status" value="1"/>
</dbReference>
<dbReference type="SUPFAM" id="SSF56349">
    <property type="entry name" value="DNA breaking-rejoining enzymes"/>
    <property type="match status" value="1"/>
</dbReference>
<keyword evidence="1" id="KW-0229">DNA integration</keyword>
<protein>
    <submittedName>
        <fullName evidence="4">Site-specific integrase</fullName>
    </submittedName>
</protein>
<sequence length="370" mass="42820">MGTIIERPRANGSVAYLAQILLKRDGKVVHRESRTFDRKSMAAAWVKKRESELKKDPAQLGVTVRPSTKLSDAIDTYVRESLKDIGRTKAQTLKAIKRFSFAKKECSSIRSQDIVKFAQELAEERTPQTVGNWISHLSAIFTLARPAWGIPLDTDAMKDAQIVLKRLGIISKSNQRERRPSIEELNKLLDHYTDREIRIRNHMPMVKIVLFALFSTRRQDEICRMEWQDFEPEHKRILIRDMKNPGEKIGNNVWCNLTDEAVAVLQSLPKQDKGRIFPFVSKTVSSRFMRTCPLLEIEDLNFHDLRHEGISRLFEMGWTIPQVAMVSGHRSWSSLKRYSHIRQQGDKYAAWKWITDLMPKEPQVDEEAPA</sequence>
<dbReference type="RefSeq" id="WP_151677752.1">
    <property type="nucleotide sequence ID" value="NZ_WBWA01000008.1"/>
</dbReference>
<dbReference type="GO" id="GO:0003677">
    <property type="term" value="F:DNA binding"/>
    <property type="evidence" value="ECO:0007669"/>
    <property type="project" value="InterPro"/>
</dbReference>
<organism evidence="4 5">
    <name type="scientific">Brucella tritici</name>
    <dbReference type="NCBI Taxonomy" id="94626"/>
    <lineage>
        <taxon>Bacteria</taxon>
        <taxon>Pseudomonadati</taxon>
        <taxon>Pseudomonadota</taxon>
        <taxon>Alphaproteobacteria</taxon>
        <taxon>Hyphomicrobiales</taxon>
        <taxon>Brucellaceae</taxon>
        <taxon>Brucella/Ochrobactrum group</taxon>
        <taxon>Brucella</taxon>
    </lineage>
</organism>
<accession>A0A833CLQ0</accession>
<comment type="caution">
    <text evidence="4">The sequence shown here is derived from an EMBL/GenBank/DDBJ whole genome shotgun (WGS) entry which is preliminary data.</text>
</comment>
<dbReference type="Pfam" id="PF00589">
    <property type="entry name" value="Phage_integrase"/>
    <property type="match status" value="1"/>
</dbReference>
<name>A0A833CLQ0_9HYPH</name>
<evidence type="ECO:0000256" key="1">
    <source>
        <dbReference type="ARBA" id="ARBA00022908"/>
    </source>
</evidence>
<dbReference type="CDD" id="cd00796">
    <property type="entry name" value="INT_Rci_Hp1_C"/>
    <property type="match status" value="1"/>
</dbReference>
<dbReference type="PANTHER" id="PTHR30349">
    <property type="entry name" value="PHAGE INTEGRASE-RELATED"/>
    <property type="match status" value="1"/>
</dbReference>
<keyword evidence="5" id="KW-1185">Reference proteome</keyword>
<dbReference type="InterPro" id="IPR050090">
    <property type="entry name" value="Tyrosine_recombinase_XerCD"/>
</dbReference>
<dbReference type="InterPro" id="IPR011010">
    <property type="entry name" value="DNA_brk_join_enz"/>
</dbReference>
<evidence type="ECO:0000259" key="3">
    <source>
        <dbReference type="PROSITE" id="PS51898"/>
    </source>
</evidence>